<name>A0A4V2UJ93_PAULE</name>
<evidence type="ECO:0000313" key="2">
    <source>
        <dbReference type="Proteomes" id="UP000295382"/>
    </source>
</evidence>
<dbReference type="Proteomes" id="UP000295382">
    <property type="component" value="Unassembled WGS sequence"/>
</dbReference>
<dbReference type="AlphaFoldDB" id="A0A4V2UJ93"/>
<comment type="caution">
    <text evidence="1">The sequence shown here is derived from an EMBL/GenBank/DDBJ whole genome shotgun (WGS) entry which is preliminary data.</text>
</comment>
<dbReference type="EMBL" id="SLZQ01000001">
    <property type="protein sequence ID" value="TCS39120.1"/>
    <property type="molecule type" value="Genomic_DNA"/>
</dbReference>
<proteinExistence type="predicted"/>
<keyword evidence="2" id="KW-1185">Reference proteome</keyword>
<accession>A0A4V2UJ93</accession>
<reference evidence="1 2" key="1">
    <citation type="submission" date="2019-03" db="EMBL/GenBank/DDBJ databases">
        <title>Genomic Encyclopedia of Type Strains, Phase IV (KMG-IV): sequencing the most valuable type-strain genomes for metagenomic binning, comparative biology and taxonomic classification.</title>
        <authorList>
            <person name="Goeker M."/>
        </authorList>
    </citation>
    <scope>NUCLEOTIDE SEQUENCE [LARGE SCALE GENOMIC DNA]</scope>
    <source>
        <strain evidence="1 2">DSM 7445</strain>
    </source>
</reference>
<sequence>MADQSIDIRKRAMEHFKQQKEFSPEAQTRICLFLQGVKSINATILTRVEFQPMEWVPYKFLHNQCFKEVELTTLLGKSTAWSSNPMVFFAATQLNLSLWQETGAARFMGGFIKVDRNFYEYLALSHAFLSVIRILPLLSVQTNLNTPFFSALKEVEEENGRQIQTQIRLLKDMAIDLSQDEKEQIIEAQRQVVERLFLRLLAEITATEAA</sequence>
<gene>
    <name evidence="1" type="ORF">EDC30_10170</name>
</gene>
<protein>
    <submittedName>
        <fullName evidence="1">Uncharacterized protein</fullName>
    </submittedName>
</protein>
<dbReference type="RefSeq" id="WP_132256253.1">
    <property type="nucleotide sequence ID" value="NZ_SLZQ01000001.1"/>
</dbReference>
<dbReference type="OrthoDB" id="9150252at2"/>
<organism evidence="1 2">
    <name type="scientific">Paucimonas lemoignei</name>
    <name type="common">Pseudomonas lemoignei</name>
    <dbReference type="NCBI Taxonomy" id="29443"/>
    <lineage>
        <taxon>Bacteria</taxon>
        <taxon>Pseudomonadati</taxon>
        <taxon>Pseudomonadota</taxon>
        <taxon>Betaproteobacteria</taxon>
        <taxon>Burkholderiales</taxon>
        <taxon>Burkholderiaceae</taxon>
        <taxon>Paucimonas</taxon>
    </lineage>
</organism>
<evidence type="ECO:0000313" key="1">
    <source>
        <dbReference type="EMBL" id="TCS39120.1"/>
    </source>
</evidence>